<dbReference type="Proteomes" id="UP001139150">
    <property type="component" value="Unassembled WGS sequence"/>
</dbReference>
<proteinExistence type="predicted"/>
<dbReference type="PANTHER" id="PTHR10587:SF133">
    <property type="entry name" value="CHITIN DEACETYLASE 1-RELATED"/>
    <property type="match status" value="1"/>
</dbReference>
<keyword evidence="1" id="KW-0479">Metal-binding</keyword>
<dbReference type="EMBL" id="JAKRYL010000015">
    <property type="protein sequence ID" value="MCL7748385.1"/>
    <property type="molecule type" value="Genomic_DNA"/>
</dbReference>
<sequence>MVTTEVVYNSKEASVLSNMTKCNKTGIVLTFDDGPSRYLPQFLDILEKEGVNAVFFWQTRLLHHNRPWKRVLNDGHLIGAHTHRHPNLTKLSFAKQMHEIQTSKEAIETITGQTVKYFRPPFGQYNRDTLKIVEYLQLQTVMWDISSFDWNLKQDPNQIIENVVGHVQDGSIILLHELEQTLLILPKLIQKLKKKGYHFSTL</sequence>
<feature type="domain" description="NodB homology" evidence="3">
    <location>
        <begin position="25"/>
        <end position="200"/>
    </location>
</feature>
<dbReference type="AlphaFoldDB" id="A0A9X2CUJ8"/>
<reference evidence="4" key="1">
    <citation type="submission" date="2022-02" db="EMBL/GenBank/DDBJ databases">
        <title>Halalkalibacter sp. nov. isolated from Lonar Lake, India.</title>
        <authorList>
            <person name="Joshi A."/>
            <person name="Thite S."/>
            <person name="Lodha T."/>
        </authorList>
    </citation>
    <scope>NUCLEOTIDE SEQUENCE</scope>
    <source>
        <strain evidence="4">MEB205</strain>
    </source>
</reference>
<dbReference type="Pfam" id="PF01522">
    <property type="entry name" value="Polysacc_deac_1"/>
    <property type="match status" value="1"/>
</dbReference>
<dbReference type="GO" id="GO:0016020">
    <property type="term" value="C:membrane"/>
    <property type="evidence" value="ECO:0007669"/>
    <property type="project" value="TreeGrafter"/>
</dbReference>
<dbReference type="PANTHER" id="PTHR10587">
    <property type="entry name" value="GLYCOSYL TRANSFERASE-RELATED"/>
    <property type="match status" value="1"/>
</dbReference>
<keyword evidence="2" id="KW-0378">Hydrolase</keyword>
<evidence type="ECO:0000259" key="3">
    <source>
        <dbReference type="PROSITE" id="PS51677"/>
    </source>
</evidence>
<evidence type="ECO:0000256" key="2">
    <source>
        <dbReference type="ARBA" id="ARBA00022801"/>
    </source>
</evidence>
<evidence type="ECO:0000256" key="1">
    <source>
        <dbReference type="ARBA" id="ARBA00022723"/>
    </source>
</evidence>
<name>A0A9X2CUJ8_9BACI</name>
<organism evidence="4 5">
    <name type="scientific">Halalkalibacter alkaliphilus</name>
    <dbReference type="NCBI Taxonomy" id="2917993"/>
    <lineage>
        <taxon>Bacteria</taxon>
        <taxon>Bacillati</taxon>
        <taxon>Bacillota</taxon>
        <taxon>Bacilli</taxon>
        <taxon>Bacillales</taxon>
        <taxon>Bacillaceae</taxon>
        <taxon>Halalkalibacter</taxon>
    </lineage>
</organism>
<evidence type="ECO:0000313" key="4">
    <source>
        <dbReference type="EMBL" id="MCL7748385.1"/>
    </source>
</evidence>
<dbReference type="GO" id="GO:0046872">
    <property type="term" value="F:metal ion binding"/>
    <property type="evidence" value="ECO:0007669"/>
    <property type="project" value="UniProtKB-KW"/>
</dbReference>
<dbReference type="SUPFAM" id="SSF88713">
    <property type="entry name" value="Glycoside hydrolase/deacetylase"/>
    <property type="match status" value="1"/>
</dbReference>
<gene>
    <name evidence="4" type="ORF">MF646_14745</name>
</gene>
<comment type="caution">
    <text evidence="4">The sequence shown here is derived from an EMBL/GenBank/DDBJ whole genome shotgun (WGS) entry which is preliminary data.</text>
</comment>
<dbReference type="CDD" id="cd10917">
    <property type="entry name" value="CE4_NodB_like_6s_7s"/>
    <property type="match status" value="1"/>
</dbReference>
<evidence type="ECO:0000313" key="5">
    <source>
        <dbReference type="Proteomes" id="UP001139150"/>
    </source>
</evidence>
<dbReference type="PROSITE" id="PS51677">
    <property type="entry name" value="NODB"/>
    <property type="match status" value="1"/>
</dbReference>
<dbReference type="GO" id="GO:0016810">
    <property type="term" value="F:hydrolase activity, acting on carbon-nitrogen (but not peptide) bonds"/>
    <property type="evidence" value="ECO:0007669"/>
    <property type="project" value="InterPro"/>
</dbReference>
<keyword evidence="5" id="KW-1185">Reference proteome</keyword>
<dbReference type="InterPro" id="IPR050248">
    <property type="entry name" value="Polysacc_deacetylase_ArnD"/>
</dbReference>
<dbReference type="RefSeq" id="WP_250097276.1">
    <property type="nucleotide sequence ID" value="NZ_JAKRYL010000015.1"/>
</dbReference>
<protein>
    <submittedName>
        <fullName evidence="4">Polysaccharide deacetylase family protein</fullName>
    </submittedName>
</protein>
<dbReference type="InterPro" id="IPR011330">
    <property type="entry name" value="Glyco_hydro/deAcase_b/a-brl"/>
</dbReference>
<dbReference type="InterPro" id="IPR002509">
    <property type="entry name" value="NODB_dom"/>
</dbReference>
<accession>A0A9X2CUJ8</accession>
<dbReference type="GO" id="GO:0005975">
    <property type="term" value="P:carbohydrate metabolic process"/>
    <property type="evidence" value="ECO:0007669"/>
    <property type="project" value="InterPro"/>
</dbReference>
<dbReference type="Gene3D" id="3.20.20.370">
    <property type="entry name" value="Glycoside hydrolase/deacetylase"/>
    <property type="match status" value="1"/>
</dbReference>